<dbReference type="EMBL" id="JAFDVH010000007">
    <property type="protein sequence ID" value="KAG7473186.1"/>
    <property type="molecule type" value="Genomic_DNA"/>
</dbReference>
<dbReference type="AlphaFoldDB" id="A0A9D3Q0D2"/>
<name>A0A9D3Q0D2_MEGAT</name>
<comment type="caution">
    <text evidence="2">The sequence shown here is derived from an EMBL/GenBank/DDBJ whole genome shotgun (WGS) entry which is preliminary data.</text>
</comment>
<accession>A0A9D3Q0D2</accession>
<organism evidence="2 3">
    <name type="scientific">Megalops atlanticus</name>
    <name type="common">Tarpon</name>
    <name type="synonym">Clupea gigantea</name>
    <dbReference type="NCBI Taxonomy" id="7932"/>
    <lineage>
        <taxon>Eukaryota</taxon>
        <taxon>Metazoa</taxon>
        <taxon>Chordata</taxon>
        <taxon>Craniata</taxon>
        <taxon>Vertebrata</taxon>
        <taxon>Euteleostomi</taxon>
        <taxon>Actinopterygii</taxon>
        <taxon>Neopterygii</taxon>
        <taxon>Teleostei</taxon>
        <taxon>Elopiformes</taxon>
        <taxon>Megalopidae</taxon>
        <taxon>Megalops</taxon>
    </lineage>
</organism>
<gene>
    <name evidence="2" type="ORF">MATL_G00093010</name>
</gene>
<feature type="region of interest" description="Disordered" evidence="1">
    <location>
        <begin position="1"/>
        <end position="41"/>
    </location>
</feature>
<keyword evidence="3" id="KW-1185">Reference proteome</keyword>
<reference evidence="2" key="1">
    <citation type="submission" date="2021-01" db="EMBL/GenBank/DDBJ databases">
        <authorList>
            <person name="Zahm M."/>
            <person name="Roques C."/>
            <person name="Cabau C."/>
            <person name="Klopp C."/>
            <person name="Donnadieu C."/>
            <person name="Jouanno E."/>
            <person name="Lampietro C."/>
            <person name="Louis A."/>
            <person name="Herpin A."/>
            <person name="Echchiki A."/>
            <person name="Berthelot C."/>
            <person name="Parey E."/>
            <person name="Roest-Crollius H."/>
            <person name="Braasch I."/>
            <person name="Postlethwait J."/>
            <person name="Bobe J."/>
            <person name="Montfort J."/>
            <person name="Bouchez O."/>
            <person name="Begum T."/>
            <person name="Mejri S."/>
            <person name="Adams A."/>
            <person name="Chen W.-J."/>
            <person name="Guiguen Y."/>
        </authorList>
    </citation>
    <scope>NUCLEOTIDE SEQUENCE</scope>
    <source>
        <strain evidence="2">YG-15Mar2019-1</strain>
        <tissue evidence="2">Brain</tissue>
    </source>
</reference>
<evidence type="ECO:0000313" key="2">
    <source>
        <dbReference type="EMBL" id="KAG7473186.1"/>
    </source>
</evidence>
<evidence type="ECO:0000256" key="1">
    <source>
        <dbReference type="SAM" id="MobiDB-lite"/>
    </source>
</evidence>
<dbReference type="OrthoDB" id="8964137at2759"/>
<dbReference type="Proteomes" id="UP001046870">
    <property type="component" value="Chromosome 7"/>
</dbReference>
<protein>
    <submittedName>
        <fullName evidence="2">Uncharacterized protein</fullName>
    </submittedName>
</protein>
<proteinExistence type="predicted"/>
<evidence type="ECO:0000313" key="3">
    <source>
        <dbReference type="Proteomes" id="UP001046870"/>
    </source>
</evidence>
<sequence>MSSNGPREGRKTARRRSVPGEVPSRPASPLHSLTAQPMLRNPARWHQKTLTKWKVMEQRRMSPTQGRRRRLTYPAEFLALVRYCFQAELQRGVVRRCDITRALRQNPELLKYCKKLDLTLENVRNCVRMMIKESD</sequence>